<protein>
    <submittedName>
        <fullName evidence="4">Putative periplasmic metal-binding protein</fullName>
    </submittedName>
</protein>
<dbReference type="AlphaFoldDB" id="A0A0C1JJY6"/>
<dbReference type="SUPFAM" id="SSF53807">
    <property type="entry name" value="Helical backbone' metal receptor"/>
    <property type="match status" value="1"/>
</dbReference>
<keyword evidence="3" id="KW-0732">Signal</keyword>
<evidence type="ECO:0000256" key="2">
    <source>
        <dbReference type="ARBA" id="ARBA00022448"/>
    </source>
</evidence>
<name>A0A0C1JJY6_9BACT</name>
<dbReference type="PANTHER" id="PTHR42953:SF3">
    <property type="entry name" value="HIGH-AFFINITY ZINC UPTAKE SYSTEM PROTEIN ZNUA"/>
    <property type="match status" value="1"/>
</dbReference>
<dbReference type="Proteomes" id="UP000031465">
    <property type="component" value="Unassembled WGS sequence"/>
</dbReference>
<reference evidence="4 5" key="1">
    <citation type="journal article" date="2014" name="Mol. Biol. Evol.">
        <title>Massive expansion of Ubiquitination-related gene families within the Chlamydiae.</title>
        <authorList>
            <person name="Domman D."/>
            <person name="Collingro A."/>
            <person name="Lagkouvardos I."/>
            <person name="Gehre L."/>
            <person name="Weinmaier T."/>
            <person name="Rattei T."/>
            <person name="Subtil A."/>
            <person name="Horn M."/>
        </authorList>
    </citation>
    <scope>NUCLEOTIDE SEQUENCE [LARGE SCALE GENOMIC DNA]</scope>
    <source>
        <strain evidence="4 5">EI2</strain>
    </source>
</reference>
<dbReference type="InterPro" id="IPR006127">
    <property type="entry name" value="ZnuA-like"/>
</dbReference>
<comment type="similarity">
    <text evidence="1">Belongs to the bacterial solute-binding protein 9 family.</text>
</comment>
<proteinExistence type="inferred from homology"/>
<dbReference type="RefSeq" id="WP_052236487.1">
    <property type="nucleotide sequence ID" value="NZ_JSAN01000128.1"/>
</dbReference>
<organism evidence="4 5">
    <name type="scientific">Candidatus Protochlamydia amoebophila</name>
    <dbReference type="NCBI Taxonomy" id="362787"/>
    <lineage>
        <taxon>Bacteria</taxon>
        <taxon>Pseudomonadati</taxon>
        <taxon>Chlamydiota</taxon>
        <taxon>Chlamydiia</taxon>
        <taxon>Parachlamydiales</taxon>
        <taxon>Parachlamydiaceae</taxon>
        <taxon>Candidatus Protochlamydia</taxon>
    </lineage>
</organism>
<comment type="caution">
    <text evidence="4">The sequence shown here is derived from an EMBL/GenBank/DDBJ whole genome shotgun (WGS) entry which is preliminary data.</text>
</comment>
<evidence type="ECO:0000313" key="5">
    <source>
        <dbReference type="Proteomes" id="UP000031465"/>
    </source>
</evidence>
<keyword evidence="2" id="KW-0813">Transport</keyword>
<evidence type="ECO:0000256" key="1">
    <source>
        <dbReference type="ARBA" id="ARBA00011028"/>
    </source>
</evidence>
<dbReference type="Gene3D" id="3.40.50.1980">
    <property type="entry name" value="Nitrogenase molybdenum iron protein domain"/>
    <property type="match status" value="2"/>
</dbReference>
<evidence type="ECO:0000313" key="4">
    <source>
        <dbReference type="EMBL" id="KIC70931.1"/>
    </source>
</evidence>
<dbReference type="PANTHER" id="PTHR42953">
    <property type="entry name" value="HIGH-AFFINITY ZINC UPTAKE SYSTEM PROTEIN ZNUA-RELATED"/>
    <property type="match status" value="1"/>
</dbReference>
<dbReference type="InterPro" id="IPR050492">
    <property type="entry name" value="Bact_metal-bind_prot9"/>
</dbReference>
<sequence length="285" mass="32579">MRWRPFFVILTIITIFLFTLPSLTAIPTVLVSVAPHQFFVEKIANDTVHVQLMVPAGASAHTYEPSPKQMLGACQGKLWFRIGESFEQRAIQSLTSHNPNLKIVDLRQGLDLIHQDKHNQCHCCSGSEDLHFWLSARLAQIQAKTIADALIEAFPEYKKLYGRNLKIFQQELQELDQTILKLFKTSSIHSVLVSHPAYGYFCRDYHLQQYSVELEGKDPTPQQMTKLLIWAKEHNIRTIFVQPQYNNKAAQLVAGEIGAKIRLLDPYSKLYFKSMLEIAHAFAGE</sequence>
<dbReference type="Pfam" id="PF01297">
    <property type="entry name" value="ZnuA"/>
    <property type="match status" value="1"/>
</dbReference>
<accession>A0A0C1JJY6</accession>
<gene>
    <name evidence="4" type="primary">znuA</name>
    <name evidence="4" type="ORF">DB44_FF00120</name>
</gene>
<evidence type="ECO:0000256" key="3">
    <source>
        <dbReference type="ARBA" id="ARBA00022729"/>
    </source>
</evidence>
<dbReference type="GO" id="GO:0030001">
    <property type="term" value="P:metal ion transport"/>
    <property type="evidence" value="ECO:0007669"/>
    <property type="project" value="InterPro"/>
</dbReference>
<dbReference type="PATRIC" id="fig|362787.3.peg.1868"/>
<dbReference type="EMBL" id="JSAN01000128">
    <property type="protein sequence ID" value="KIC70931.1"/>
    <property type="molecule type" value="Genomic_DNA"/>
</dbReference>
<dbReference type="GO" id="GO:0046872">
    <property type="term" value="F:metal ion binding"/>
    <property type="evidence" value="ECO:0007669"/>
    <property type="project" value="InterPro"/>
</dbReference>